<dbReference type="PANTHER" id="PTHR35528:SF3">
    <property type="entry name" value="BLL1675 PROTEIN"/>
    <property type="match status" value="1"/>
</dbReference>
<dbReference type="RefSeq" id="WP_380013511.1">
    <property type="nucleotide sequence ID" value="NZ_JBHLYR010000058.1"/>
</dbReference>
<keyword evidence="7" id="KW-1185">Reference proteome</keyword>
<keyword evidence="1" id="KW-0815">Transposition</keyword>
<keyword evidence="2" id="KW-0238">DNA-binding</keyword>
<dbReference type="InterPro" id="IPR047930">
    <property type="entry name" value="Transpos_IS6"/>
</dbReference>
<feature type="domain" description="DDE" evidence="5">
    <location>
        <begin position="73"/>
        <end position="207"/>
    </location>
</feature>
<dbReference type="InterPro" id="IPR052183">
    <property type="entry name" value="IS_Transposase"/>
</dbReference>
<dbReference type="EMBL" id="JBHLYR010000058">
    <property type="protein sequence ID" value="MFB9993856.1"/>
    <property type="molecule type" value="Genomic_DNA"/>
</dbReference>
<evidence type="ECO:0000256" key="4">
    <source>
        <dbReference type="SAM" id="MobiDB-lite"/>
    </source>
</evidence>
<feature type="region of interest" description="Disordered" evidence="4">
    <location>
        <begin position="170"/>
        <end position="189"/>
    </location>
</feature>
<keyword evidence="3" id="KW-0233">DNA recombination</keyword>
<evidence type="ECO:0000256" key="3">
    <source>
        <dbReference type="ARBA" id="ARBA00023172"/>
    </source>
</evidence>
<dbReference type="Pfam" id="PF13610">
    <property type="entry name" value="DDE_Tnp_IS240"/>
    <property type="match status" value="1"/>
</dbReference>
<evidence type="ECO:0000313" key="6">
    <source>
        <dbReference type="EMBL" id="MFB9993856.1"/>
    </source>
</evidence>
<evidence type="ECO:0000259" key="5">
    <source>
        <dbReference type="Pfam" id="PF13610"/>
    </source>
</evidence>
<comment type="caution">
    <text evidence="6">The sequence shown here is derived from an EMBL/GenBank/DDBJ whole genome shotgun (WGS) entry which is preliminary data.</text>
</comment>
<name>A0ABV6B272_9DEIO</name>
<evidence type="ECO:0000313" key="7">
    <source>
        <dbReference type="Proteomes" id="UP001589733"/>
    </source>
</evidence>
<dbReference type="InterPro" id="IPR032874">
    <property type="entry name" value="DDE_dom"/>
</dbReference>
<sequence>MKDAKPHRHRFRVIIIQHAVWLYHRFSLSDRDVQELLHQRGIEVSHETVREWCIKFGSLFAQELRHREPRRGSRWHLDEVCTTVDGVRHWLWRAVDEHGFVQGIVLQRHRDTDAAKTLLTTLLGEYHVPEAIHTDQLQRYGAAIRELSSLVQVDHQEVVSAARCNNLIEQSHRPTRRQERQQQGFKRKKRTQEFLNLHARIENLHHHSRTSVPAETRRINQKQAFQTWSMIAAGVA</sequence>
<gene>
    <name evidence="6" type="ORF">ACFFLM_18005</name>
</gene>
<organism evidence="6 7">
    <name type="scientific">Deinococcus oregonensis</name>
    <dbReference type="NCBI Taxonomy" id="1805970"/>
    <lineage>
        <taxon>Bacteria</taxon>
        <taxon>Thermotogati</taxon>
        <taxon>Deinococcota</taxon>
        <taxon>Deinococci</taxon>
        <taxon>Deinococcales</taxon>
        <taxon>Deinococcaceae</taxon>
        <taxon>Deinococcus</taxon>
    </lineage>
</organism>
<protein>
    <submittedName>
        <fullName evidence="6">IS6 family transposase</fullName>
    </submittedName>
</protein>
<feature type="compositionally biased region" description="Basic and acidic residues" evidence="4">
    <location>
        <begin position="170"/>
        <end position="180"/>
    </location>
</feature>
<reference evidence="6 7" key="1">
    <citation type="submission" date="2024-09" db="EMBL/GenBank/DDBJ databases">
        <authorList>
            <person name="Sun Q."/>
            <person name="Mori K."/>
        </authorList>
    </citation>
    <scope>NUCLEOTIDE SEQUENCE [LARGE SCALE GENOMIC DNA]</scope>
    <source>
        <strain evidence="6 7">JCM 13503</strain>
    </source>
</reference>
<dbReference type="PANTHER" id="PTHR35528">
    <property type="entry name" value="BLL1675 PROTEIN"/>
    <property type="match status" value="1"/>
</dbReference>
<dbReference type="Proteomes" id="UP001589733">
    <property type="component" value="Unassembled WGS sequence"/>
</dbReference>
<proteinExistence type="predicted"/>
<accession>A0ABV6B272</accession>
<dbReference type="NCBIfam" id="NF033587">
    <property type="entry name" value="transpos_IS6"/>
    <property type="match status" value="1"/>
</dbReference>
<evidence type="ECO:0000256" key="2">
    <source>
        <dbReference type="ARBA" id="ARBA00023125"/>
    </source>
</evidence>
<evidence type="ECO:0000256" key="1">
    <source>
        <dbReference type="ARBA" id="ARBA00022578"/>
    </source>
</evidence>